<keyword evidence="1" id="KW-1133">Transmembrane helix</keyword>
<dbReference type="Pfam" id="PF05656">
    <property type="entry name" value="DUF805"/>
    <property type="match status" value="2"/>
</dbReference>
<feature type="transmembrane region" description="Helical" evidence="1">
    <location>
        <begin position="277"/>
        <end position="300"/>
    </location>
</feature>
<feature type="transmembrane region" description="Helical" evidence="1">
    <location>
        <begin position="65"/>
        <end position="84"/>
    </location>
</feature>
<dbReference type="PATRIC" id="fig|39777.7.peg.434"/>
<reference evidence="2 3" key="1">
    <citation type="submission" date="2016-01" db="EMBL/GenBank/DDBJ databases">
        <authorList>
            <person name="Oliw E.H."/>
        </authorList>
    </citation>
    <scope>NUCLEOTIDE SEQUENCE [LARGE SCALE GENOMIC DNA]</scope>
    <source>
        <strain evidence="2 3">CMW7756B</strain>
    </source>
</reference>
<dbReference type="Proteomes" id="UP000070226">
    <property type="component" value="Unassembled WGS sequence"/>
</dbReference>
<evidence type="ECO:0000313" key="3">
    <source>
        <dbReference type="Proteomes" id="UP000070226"/>
    </source>
</evidence>
<evidence type="ECO:0008006" key="4">
    <source>
        <dbReference type="Google" id="ProtNLM"/>
    </source>
</evidence>
<protein>
    <recommendedName>
        <fullName evidence="4">DUF805 domain-containing protein</fullName>
    </recommendedName>
</protein>
<dbReference type="GO" id="GO:0005886">
    <property type="term" value="C:plasma membrane"/>
    <property type="evidence" value="ECO:0007669"/>
    <property type="project" value="TreeGrafter"/>
</dbReference>
<dbReference type="RefSeq" id="WP_060807224.1">
    <property type="nucleotide sequence ID" value="NZ_CACRUN010000011.1"/>
</dbReference>
<proteinExistence type="predicted"/>
<keyword evidence="1" id="KW-0812">Transmembrane</keyword>
<accession>A0A133S6D0</accession>
<dbReference type="InterPro" id="IPR008523">
    <property type="entry name" value="DUF805"/>
</dbReference>
<evidence type="ECO:0000256" key="1">
    <source>
        <dbReference type="SAM" id="Phobius"/>
    </source>
</evidence>
<evidence type="ECO:0000313" key="2">
    <source>
        <dbReference type="EMBL" id="KXA65221.1"/>
    </source>
</evidence>
<organism evidence="2">
    <name type="scientific">Veillonella atypica</name>
    <dbReference type="NCBI Taxonomy" id="39777"/>
    <lineage>
        <taxon>Bacteria</taxon>
        <taxon>Bacillati</taxon>
        <taxon>Bacillota</taxon>
        <taxon>Negativicutes</taxon>
        <taxon>Veillonellales</taxon>
        <taxon>Veillonellaceae</taxon>
        <taxon>Veillonella</taxon>
    </lineage>
</organism>
<gene>
    <name evidence="2" type="ORF">HMPREF3233_00444</name>
</gene>
<dbReference type="AlphaFoldDB" id="A0A133S6D0"/>
<feature type="transmembrane region" description="Helical" evidence="1">
    <location>
        <begin position="26"/>
        <end position="53"/>
    </location>
</feature>
<comment type="caution">
    <text evidence="2">The sequence shown here is derived from an EMBL/GenBank/DDBJ whole genome shotgun (WGS) entry which is preliminary data.</text>
</comment>
<dbReference type="EMBL" id="LRQT01000008">
    <property type="protein sequence ID" value="KXA65221.1"/>
    <property type="molecule type" value="Genomic_DNA"/>
</dbReference>
<sequence>MWLHNEISLFKQNIEMLRVNQRIGRLAFLWAVLGLMGSKFLAYLLFVVLIGFIQDGLFQGSTYLSYIYFGCLQIIHIVVTIFLLKRRLNDCGSSLWYMILVPIAYLSLWVYWGMSFSWESISETFINAGFHWDGFFWQYFILACFALPLSVPDSNEYGLDEGRDRYNNYIISYVRSSTISKDESSGTFDYVCSCIWDVLFAKLFDIKGRASVSAFWVGLVGSRLFIDVIMYMAISVVSLIVQVGIPLYIPQWGFMVILIWPALAMITLGIRRLHDSLLSGLWIIGLFVPYINIFVSYHLLLKKSWHIES</sequence>
<dbReference type="PANTHER" id="PTHR34980">
    <property type="entry name" value="INNER MEMBRANE PROTEIN-RELATED-RELATED"/>
    <property type="match status" value="1"/>
</dbReference>
<keyword evidence="1" id="KW-0472">Membrane</keyword>
<name>A0A133S6D0_9FIRM</name>
<feature type="transmembrane region" description="Helical" evidence="1">
    <location>
        <begin position="251"/>
        <end position="270"/>
    </location>
</feature>
<feature type="transmembrane region" description="Helical" evidence="1">
    <location>
        <begin position="134"/>
        <end position="151"/>
    </location>
</feature>
<feature type="transmembrane region" description="Helical" evidence="1">
    <location>
        <begin position="96"/>
        <end position="114"/>
    </location>
</feature>